<feature type="region of interest" description="Disordered" evidence="1">
    <location>
        <begin position="1"/>
        <end position="130"/>
    </location>
</feature>
<sequence>MNNEEKYTDGNIENEAEVETNEILNHGGNDETLESDIASSDVVSKEETAEQLNDLQNNDEMDNNYEDNESDLDEEDDDDDDGSNDGNASDEDEDYSTGEESDAELGGDPGAWHMGLRQRRPSNPDLPETVTTLTTEHGCKVFIVGTAHFSESSQQDVEKVSNFIALASKH</sequence>
<evidence type="ECO:0000313" key="3">
    <source>
        <dbReference type="RefSeq" id="XP_006823528.1"/>
    </source>
</evidence>
<accession>A0ABM0MU37</accession>
<name>A0ABM0MU37_SACKO</name>
<feature type="compositionally biased region" description="Acidic residues" evidence="1">
    <location>
        <begin position="57"/>
        <end position="105"/>
    </location>
</feature>
<organism evidence="2 3">
    <name type="scientific">Saccoglossus kowalevskii</name>
    <name type="common">Acorn worm</name>
    <dbReference type="NCBI Taxonomy" id="10224"/>
    <lineage>
        <taxon>Eukaryota</taxon>
        <taxon>Metazoa</taxon>
        <taxon>Hemichordata</taxon>
        <taxon>Enteropneusta</taxon>
        <taxon>Harrimaniidae</taxon>
        <taxon>Saccoglossus</taxon>
    </lineage>
</organism>
<gene>
    <name evidence="3" type="primary">LOC100377442</name>
</gene>
<evidence type="ECO:0000313" key="2">
    <source>
        <dbReference type="Proteomes" id="UP000694865"/>
    </source>
</evidence>
<dbReference type="RefSeq" id="XP_006823528.1">
    <property type="nucleotide sequence ID" value="XM_006823465.1"/>
</dbReference>
<dbReference type="Proteomes" id="UP000694865">
    <property type="component" value="Unplaced"/>
</dbReference>
<reference evidence="3" key="1">
    <citation type="submission" date="2025-08" db="UniProtKB">
        <authorList>
            <consortium name="RefSeq"/>
        </authorList>
    </citation>
    <scope>IDENTIFICATION</scope>
    <source>
        <tissue evidence="3">Testes</tissue>
    </source>
</reference>
<protein>
    <submittedName>
        <fullName evidence="3">Protein PFC0760c-like</fullName>
    </submittedName>
</protein>
<evidence type="ECO:0000256" key="1">
    <source>
        <dbReference type="SAM" id="MobiDB-lite"/>
    </source>
</evidence>
<proteinExistence type="predicted"/>
<dbReference type="GeneID" id="100377442"/>
<keyword evidence="2" id="KW-1185">Reference proteome</keyword>